<protein>
    <submittedName>
        <fullName evidence="2">Uncharacterized protein</fullName>
    </submittedName>
</protein>
<gene>
    <name evidence="2" type="ORF">AB8B28_11290</name>
</gene>
<sequence length="281" mass="31878">MKLKLNLQLFSSKNNSSGSGNNGVKKNIESPVKDSGKTYTLESQDANWNFKSEIPKTVVKNSEGNYTLGRNNEWSVNNTVTSVKRISENQNNIYNVELNNGMIPGYTLIRKSDIKVTADENKIDSHQKTVTPNKKSPISGEHDLKALDDFFMSELDIQNGTVVNIPKFKIKNVKNLGNGIYEVNYLKLAEDRGSTEIRHRENLRPKTVLDPEIHNIEILIKKVLNKVQDVITQDDVDRALTSRNAVPLDINIDRMKIRAYIRANPKTGEINIENYHLDTTR</sequence>
<proteinExistence type="predicted"/>
<name>A0AB39V4S9_9FUSO</name>
<evidence type="ECO:0000256" key="1">
    <source>
        <dbReference type="SAM" id="MobiDB-lite"/>
    </source>
</evidence>
<feature type="region of interest" description="Disordered" evidence="1">
    <location>
        <begin position="11"/>
        <end position="36"/>
    </location>
</feature>
<organism evidence="2">
    <name type="scientific">Leptotrichia alba</name>
    <dbReference type="NCBI Taxonomy" id="3239304"/>
    <lineage>
        <taxon>Bacteria</taxon>
        <taxon>Fusobacteriati</taxon>
        <taxon>Fusobacteriota</taxon>
        <taxon>Fusobacteriia</taxon>
        <taxon>Fusobacteriales</taxon>
        <taxon>Leptotrichiaceae</taxon>
        <taxon>Leptotrichia</taxon>
    </lineage>
</organism>
<dbReference type="KEGG" id="lala:AB8B28_11290"/>
<reference evidence="2" key="1">
    <citation type="submission" date="2024-07" db="EMBL/GenBank/DDBJ databases">
        <authorList>
            <person name="Li X.-J."/>
            <person name="Wang X."/>
        </authorList>
    </citation>
    <scope>NUCLEOTIDE SEQUENCE</scope>
    <source>
        <strain evidence="2">HSP-536</strain>
    </source>
</reference>
<dbReference type="AlphaFoldDB" id="A0AB39V4S9"/>
<dbReference type="EMBL" id="CP165647">
    <property type="protein sequence ID" value="XDU62203.1"/>
    <property type="molecule type" value="Genomic_DNA"/>
</dbReference>
<feature type="compositionally biased region" description="Basic and acidic residues" evidence="1">
    <location>
        <begin position="26"/>
        <end position="36"/>
    </location>
</feature>
<accession>A0AB39V4S9</accession>
<dbReference type="RefSeq" id="WP_369715864.1">
    <property type="nucleotide sequence ID" value="NZ_CP165647.1"/>
</dbReference>
<evidence type="ECO:0000313" key="2">
    <source>
        <dbReference type="EMBL" id="XDU62203.1"/>
    </source>
</evidence>
<feature type="compositionally biased region" description="Low complexity" evidence="1">
    <location>
        <begin position="11"/>
        <end position="25"/>
    </location>
</feature>